<dbReference type="InParanoid" id="A0A2J6TLG0"/>
<dbReference type="AlphaFoldDB" id="A0A2J6TLG0"/>
<dbReference type="GeneID" id="36587686"/>
<accession>A0A2J6TLG0</accession>
<dbReference type="RefSeq" id="XP_024740726.1">
    <property type="nucleotide sequence ID" value="XM_024879609.1"/>
</dbReference>
<proteinExistence type="predicted"/>
<protein>
    <submittedName>
        <fullName evidence="1">Uncharacterized protein</fullName>
    </submittedName>
</protein>
<evidence type="ECO:0000313" key="2">
    <source>
        <dbReference type="Proteomes" id="UP000235371"/>
    </source>
</evidence>
<name>A0A2J6TLG0_9HELO</name>
<keyword evidence="2" id="KW-1185">Reference proteome</keyword>
<sequence length="127" mass="14732">MGPNFLASKSSISDSGEIDYPPISGLELPSQPMVDWSSKTIQEKIARLIELQTFQGTWSGSESEIFKFVVRMGRRKVSRDNMTLIRESVLRRLWLSGLRFARVRKRVFVAWLSRRREVGSREVGRWD</sequence>
<dbReference type="EMBL" id="KZ613779">
    <property type="protein sequence ID" value="PMD63822.1"/>
    <property type="molecule type" value="Genomic_DNA"/>
</dbReference>
<dbReference type="Proteomes" id="UP000235371">
    <property type="component" value="Unassembled WGS sequence"/>
</dbReference>
<evidence type="ECO:0000313" key="1">
    <source>
        <dbReference type="EMBL" id="PMD63822.1"/>
    </source>
</evidence>
<reference evidence="1 2" key="1">
    <citation type="submission" date="2016-04" db="EMBL/GenBank/DDBJ databases">
        <title>A degradative enzymes factory behind the ericoid mycorrhizal symbiosis.</title>
        <authorList>
            <consortium name="DOE Joint Genome Institute"/>
            <person name="Martino E."/>
            <person name="Morin E."/>
            <person name="Grelet G."/>
            <person name="Kuo A."/>
            <person name="Kohler A."/>
            <person name="Daghino S."/>
            <person name="Barry K."/>
            <person name="Choi C."/>
            <person name="Cichocki N."/>
            <person name="Clum A."/>
            <person name="Copeland A."/>
            <person name="Hainaut M."/>
            <person name="Haridas S."/>
            <person name="Labutti K."/>
            <person name="Lindquist E."/>
            <person name="Lipzen A."/>
            <person name="Khouja H.-R."/>
            <person name="Murat C."/>
            <person name="Ohm R."/>
            <person name="Olson A."/>
            <person name="Spatafora J."/>
            <person name="Veneault-Fourrey C."/>
            <person name="Henrissat B."/>
            <person name="Grigoriev I."/>
            <person name="Martin F."/>
            <person name="Perotto S."/>
        </authorList>
    </citation>
    <scope>NUCLEOTIDE SEQUENCE [LARGE SCALE GENOMIC DNA]</scope>
    <source>
        <strain evidence="1 2">E</strain>
    </source>
</reference>
<gene>
    <name evidence="1" type="ORF">K444DRAFT_609634</name>
</gene>
<organism evidence="1 2">
    <name type="scientific">Hyaloscypha bicolor E</name>
    <dbReference type="NCBI Taxonomy" id="1095630"/>
    <lineage>
        <taxon>Eukaryota</taxon>
        <taxon>Fungi</taxon>
        <taxon>Dikarya</taxon>
        <taxon>Ascomycota</taxon>
        <taxon>Pezizomycotina</taxon>
        <taxon>Leotiomycetes</taxon>
        <taxon>Helotiales</taxon>
        <taxon>Hyaloscyphaceae</taxon>
        <taxon>Hyaloscypha</taxon>
        <taxon>Hyaloscypha bicolor</taxon>
    </lineage>
</organism>